<dbReference type="Proteomes" id="UP000077266">
    <property type="component" value="Unassembled WGS sequence"/>
</dbReference>
<feature type="region of interest" description="Disordered" evidence="1">
    <location>
        <begin position="42"/>
        <end position="75"/>
    </location>
</feature>
<evidence type="ECO:0000313" key="3">
    <source>
        <dbReference type="Proteomes" id="UP000077266"/>
    </source>
</evidence>
<dbReference type="EMBL" id="KV425966">
    <property type="protein sequence ID" value="KZV94881.1"/>
    <property type="molecule type" value="Genomic_DNA"/>
</dbReference>
<name>A0A165JIA2_EXIGL</name>
<organism evidence="2 3">
    <name type="scientific">Exidia glandulosa HHB12029</name>
    <dbReference type="NCBI Taxonomy" id="1314781"/>
    <lineage>
        <taxon>Eukaryota</taxon>
        <taxon>Fungi</taxon>
        <taxon>Dikarya</taxon>
        <taxon>Basidiomycota</taxon>
        <taxon>Agaricomycotina</taxon>
        <taxon>Agaricomycetes</taxon>
        <taxon>Auriculariales</taxon>
        <taxon>Exidiaceae</taxon>
        <taxon>Exidia</taxon>
    </lineage>
</organism>
<gene>
    <name evidence="2" type="ORF">EXIGLDRAFT_766756</name>
</gene>
<protein>
    <submittedName>
        <fullName evidence="2">Uncharacterized protein</fullName>
    </submittedName>
</protein>
<reference evidence="2 3" key="1">
    <citation type="journal article" date="2016" name="Mol. Biol. Evol.">
        <title>Comparative Genomics of Early-Diverging Mushroom-Forming Fungi Provides Insights into the Origins of Lignocellulose Decay Capabilities.</title>
        <authorList>
            <person name="Nagy L.G."/>
            <person name="Riley R."/>
            <person name="Tritt A."/>
            <person name="Adam C."/>
            <person name="Daum C."/>
            <person name="Floudas D."/>
            <person name="Sun H."/>
            <person name="Yadav J.S."/>
            <person name="Pangilinan J."/>
            <person name="Larsson K.H."/>
            <person name="Matsuura K."/>
            <person name="Barry K."/>
            <person name="Labutti K."/>
            <person name="Kuo R."/>
            <person name="Ohm R.A."/>
            <person name="Bhattacharya S.S."/>
            <person name="Shirouzu T."/>
            <person name="Yoshinaga Y."/>
            <person name="Martin F.M."/>
            <person name="Grigoriev I.V."/>
            <person name="Hibbett D.S."/>
        </authorList>
    </citation>
    <scope>NUCLEOTIDE SEQUENCE [LARGE SCALE GENOMIC DNA]</scope>
    <source>
        <strain evidence="2 3">HHB12029</strain>
    </source>
</reference>
<dbReference type="InParanoid" id="A0A165JIA2"/>
<evidence type="ECO:0000256" key="1">
    <source>
        <dbReference type="SAM" id="MobiDB-lite"/>
    </source>
</evidence>
<keyword evidence="3" id="KW-1185">Reference proteome</keyword>
<accession>A0A165JIA2</accession>
<evidence type="ECO:0000313" key="2">
    <source>
        <dbReference type="EMBL" id="KZV94881.1"/>
    </source>
</evidence>
<proteinExistence type="predicted"/>
<feature type="compositionally biased region" description="Polar residues" evidence="1">
    <location>
        <begin position="47"/>
        <end position="57"/>
    </location>
</feature>
<dbReference type="OrthoDB" id="288590at2759"/>
<sequence>MSSILDAFNEADLNFHEIRILDLEHAASPGPGKRREVAAAIRDASHTRPTIPTTGPFSSYRRASGLQSPVKGSRT</sequence>
<dbReference type="AlphaFoldDB" id="A0A165JIA2"/>